<organism evidence="2 3">
    <name type="scientific">Paenibacillus dendritiformis C454</name>
    <dbReference type="NCBI Taxonomy" id="1131935"/>
    <lineage>
        <taxon>Bacteria</taxon>
        <taxon>Bacillati</taxon>
        <taxon>Bacillota</taxon>
        <taxon>Bacilli</taxon>
        <taxon>Bacillales</taxon>
        <taxon>Paenibacillaceae</taxon>
        <taxon>Paenibacillus</taxon>
    </lineage>
</organism>
<keyword evidence="3" id="KW-1185">Reference proteome</keyword>
<evidence type="ECO:0000313" key="3">
    <source>
        <dbReference type="Proteomes" id="UP000003900"/>
    </source>
</evidence>
<evidence type="ECO:0000313" key="2">
    <source>
        <dbReference type="EMBL" id="EHQ59968.1"/>
    </source>
</evidence>
<proteinExistence type="predicted"/>
<sequence length="211" mass="22852">MAEKLFGFGLGYLLRLVRGDQSLTLFIAAGAMMLLAAAVEVWGKRRYQAWLHAERGGHPPHEAKLSSLAADSLLSMAGALVAWGVIYGLLALAKGAIPAWDWPEQTDANPALAWLSLLVAYSIIIGLGWLHLLFVGRKLSLRPFWISFGTIWLLLAAYTLKLVYPLEGLHPGIYVLCGSISTAGTLLLWGLRDAEADAEDQAAEDRGAVNN</sequence>
<gene>
    <name evidence="2" type="ORF">PDENDC454_22629</name>
</gene>
<dbReference type="STRING" id="1131935.PDENDC454_22629"/>
<comment type="caution">
    <text evidence="2">The sequence shown here is derived from an EMBL/GenBank/DDBJ whole genome shotgun (WGS) entry which is preliminary data.</text>
</comment>
<dbReference type="Proteomes" id="UP000003900">
    <property type="component" value="Unassembled WGS sequence"/>
</dbReference>
<accession>H3SLT7</accession>
<feature type="transmembrane region" description="Helical" evidence="1">
    <location>
        <begin position="23"/>
        <end position="42"/>
    </location>
</feature>
<keyword evidence="1" id="KW-0812">Transmembrane</keyword>
<feature type="transmembrane region" description="Helical" evidence="1">
    <location>
        <begin position="144"/>
        <end position="166"/>
    </location>
</feature>
<keyword evidence="1" id="KW-1133">Transmembrane helix</keyword>
<dbReference type="RefSeq" id="WP_006679012.1">
    <property type="nucleotide sequence ID" value="NZ_AHKH01000090.1"/>
</dbReference>
<feature type="transmembrane region" description="Helical" evidence="1">
    <location>
        <begin position="112"/>
        <end position="132"/>
    </location>
</feature>
<protein>
    <submittedName>
        <fullName evidence="2">Uncharacterized protein</fullName>
    </submittedName>
</protein>
<feature type="transmembrane region" description="Helical" evidence="1">
    <location>
        <begin position="73"/>
        <end position="92"/>
    </location>
</feature>
<reference evidence="2 3" key="1">
    <citation type="journal article" date="2012" name="J. Bacteriol.">
        <title>Genome Sequence of the Pattern-Forming Social Bacterium Paenibacillus dendritiformis C454 Chiral Morphotype.</title>
        <authorList>
            <person name="Sirota-Madi A."/>
            <person name="Olender T."/>
            <person name="Helman Y."/>
            <person name="Brainis I."/>
            <person name="Finkelshtein A."/>
            <person name="Roth D."/>
            <person name="Hagai E."/>
            <person name="Leshkowitz D."/>
            <person name="Brodsky L."/>
            <person name="Galatenko V."/>
            <person name="Nikolaev V."/>
            <person name="Gutnick D.L."/>
            <person name="Lancet D."/>
            <person name="Ben-Jacob E."/>
        </authorList>
    </citation>
    <scope>NUCLEOTIDE SEQUENCE [LARGE SCALE GENOMIC DNA]</scope>
    <source>
        <strain evidence="2 3">C454</strain>
    </source>
</reference>
<dbReference type="PATRIC" id="fig|1131935.3.peg.4710"/>
<dbReference type="AlphaFoldDB" id="H3SLT7"/>
<dbReference type="OrthoDB" id="2630005at2"/>
<keyword evidence="1" id="KW-0472">Membrane</keyword>
<dbReference type="EMBL" id="AHKH01000090">
    <property type="protein sequence ID" value="EHQ59968.1"/>
    <property type="molecule type" value="Genomic_DNA"/>
</dbReference>
<name>H3SLT7_9BACL</name>
<evidence type="ECO:0000256" key="1">
    <source>
        <dbReference type="SAM" id="Phobius"/>
    </source>
</evidence>
<feature type="transmembrane region" description="Helical" evidence="1">
    <location>
        <begin position="172"/>
        <end position="191"/>
    </location>
</feature>